<evidence type="ECO:0000313" key="2">
    <source>
        <dbReference type="Proteomes" id="UP000821853"/>
    </source>
</evidence>
<dbReference type="Proteomes" id="UP000821853">
    <property type="component" value="Chromosome 1"/>
</dbReference>
<protein>
    <recommendedName>
        <fullName evidence="3">Reverse transcriptase domain-containing protein</fullName>
    </recommendedName>
</protein>
<evidence type="ECO:0000313" key="1">
    <source>
        <dbReference type="EMBL" id="KAH9359502.1"/>
    </source>
</evidence>
<gene>
    <name evidence="1" type="ORF">HPB48_016684</name>
</gene>
<sequence length="89" mass="9911">MSAVTDTFRTLPLPLCRFIRNDNTVGGISLADETVKVRAYADNLILVCASKEEMRKALQHLSEFCNVSGAKVNRDKWSGPWLGDWAPSQ</sequence>
<proteinExistence type="predicted"/>
<dbReference type="OrthoDB" id="1421278at2759"/>
<reference evidence="1 2" key="1">
    <citation type="journal article" date="2020" name="Cell">
        <title>Large-Scale Comparative Analyses of Tick Genomes Elucidate Their Genetic Diversity and Vector Capacities.</title>
        <authorList>
            <consortium name="Tick Genome and Microbiome Consortium (TIGMIC)"/>
            <person name="Jia N."/>
            <person name="Wang J."/>
            <person name="Shi W."/>
            <person name="Du L."/>
            <person name="Sun Y."/>
            <person name="Zhan W."/>
            <person name="Jiang J.F."/>
            <person name="Wang Q."/>
            <person name="Zhang B."/>
            <person name="Ji P."/>
            <person name="Bell-Sakyi L."/>
            <person name="Cui X.M."/>
            <person name="Yuan T.T."/>
            <person name="Jiang B.G."/>
            <person name="Yang W.F."/>
            <person name="Lam T.T."/>
            <person name="Chang Q.C."/>
            <person name="Ding S.J."/>
            <person name="Wang X.J."/>
            <person name="Zhu J.G."/>
            <person name="Ruan X.D."/>
            <person name="Zhao L."/>
            <person name="Wei J.T."/>
            <person name="Ye R.Z."/>
            <person name="Que T.C."/>
            <person name="Du C.H."/>
            <person name="Zhou Y.H."/>
            <person name="Cheng J.X."/>
            <person name="Dai P.F."/>
            <person name="Guo W.B."/>
            <person name="Han X.H."/>
            <person name="Huang E.J."/>
            <person name="Li L.F."/>
            <person name="Wei W."/>
            <person name="Gao Y.C."/>
            <person name="Liu J.Z."/>
            <person name="Shao H.Z."/>
            <person name="Wang X."/>
            <person name="Wang C.C."/>
            <person name="Yang T.C."/>
            <person name="Huo Q.B."/>
            <person name="Li W."/>
            <person name="Chen H.Y."/>
            <person name="Chen S.E."/>
            <person name="Zhou L.G."/>
            <person name="Ni X.B."/>
            <person name="Tian J.H."/>
            <person name="Sheng Y."/>
            <person name="Liu T."/>
            <person name="Pan Y.S."/>
            <person name="Xia L.Y."/>
            <person name="Li J."/>
            <person name="Zhao F."/>
            <person name="Cao W.C."/>
        </authorList>
    </citation>
    <scope>NUCLEOTIDE SEQUENCE [LARGE SCALE GENOMIC DNA]</scope>
    <source>
        <strain evidence="1">HaeL-2018</strain>
    </source>
</reference>
<evidence type="ECO:0008006" key="3">
    <source>
        <dbReference type="Google" id="ProtNLM"/>
    </source>
</evidence>
<organism evidence="1 2">
    <name type="scientific">Haemaphysalis longicornis</name>
    <name type="common">Bush tick</name>
    <dbReference type="NCBI Taxonomy" id="44386"/>
    <lineage>
        <taxon>Eukaryota</taxon>
        <taxon>Metazoa</taxon>
        <taxon>Ecdysozoa</taxon>
        <taxon>Arthropoda</taxon>
        <taxon>Chelicerata</taxon>
        <taxon>Arachnida</taxon>
        <taxon>Acari</taxon>
        <taxon>Parasitiformes</taxon>
        <taxon>Ixodida</taxon>
        <taxon>Ixodoidea</taxon>
        <taxon>Ixodidae</taxon>
        <taxon>Haemaphysalinae</taxon>
        <taxon>Haemaphysalis</taxon>
    </lineage>
</organism>
<comment type="caution">
    <text evidence="1">The sequence shown here is derived from an EMBL/GenBank/DDBJ whole genome shotgun (WGS) entry which is preliminary data.</text>
</comment>
<dbReference type="EMBL" id="JABSTR010000001">
    <property type="protein sequence ID" value="KAH9359502.1"/>
    <property type="molecule type" value="Genomic_DNA"/>
</dbReference>
<dbReference type="VEuPathDB" id="VectorBase:HLOH_059487"/>
<dbReference type="AlphaFoldDB" id="A0A9J6F6J5"/>
<keyword evidence="2" id="KW-1185">Reference proteome</keyword>
<accession>A0A9J6F6J5</accession>
<name>A0A9J6F6J5_HAELO</name>